<comment type="caution">
    <text evidence="2">The sequence shown here is derived from an EMBL/GenBank/DDBJ whole genome shotgun (WGS) entry which is preliminary data.</text>
</comment>
<name>A0ABV1P9M7_9GAMM</name>
<sequence>MKAPDITEVEVTLYIHTSKYTEKPFIGTCDMSQYGHVLIGTHTVIVPIPQISNSELTNRQIAALKSQQQKIIADAQLQASELEDQIQRLLCIEHQPTASN</sequence>
<dbReference type="EMBL" id="JBEHEF010000005">
    <property type="protein sequence ID" value="MEQ9937842.1"/>
    <property type="molecule type" value="Genomic_DNA"/>
</dbReference>
<reference evidence="2 3" key="1">
    <citation type="submission" date="2024-06" db="EMBL/GenBank/DDBJ databases">
        <title>Pangenomics to understand the prophage dynamics in the radiating lineages of P. brasiliense.</title>
        <authorList>
            <person name="Pardeshi L.A."/>
            <person name="Van Duivenbode I."/>
            <person name="Jonkheer E.M."/>
            <person name="Pel M.J.C."/>
            <person name="Kupczok A."/>
            <person name="De Ridder D."/>
            <person name="Smit S."/>
            <person name="Van Der Lee T.J."/>
        </authorList>
    </citation>
    <scope>NUCLEOTIDE SEQUENCE [LARGE SCALE GENOMIC DNA]</scope>
    <source>
        <strain evidence="2 3">PD 8607</strain>
    </source>
</reference>
<keyword evidence="3" id="KW-1185">Reference proteome</keyword>
<dbReference type="RefSeq" id="WP_349960577.1">
    <property type="nucleotide sequence ID" value="NZ_JBEHEF010000005.1"/>
</dbReference>
<keyword evidence="1" id="KW-0175">Coiled coil</keyword>
<proteinExistence type="predicted"/>
<feature type="coiled-coil region" evidence="1">
    <location>
        <begin position="65"/>
        <end position="92"/>
    </location>
</feature>
<organism evidence="2 3">
    <name type="scientific">Pectobacterium polonicum</name>
    <dbReference type="NCBI Taxonomy" id="2485124"/>
    <lineage>
        <taxon>Bacteria</taxon>
        <taxon>Pseudomonadati</taxon>
        <taxon>Pseudomonadota</taxon>
        <taxon>Gammaproteobacteria</taxon>
        <taxon>Enterobacterales</taxon>
        <taxon>Pectobacteriaceae</taxon>
        <taxon>Pectobacterium</taxon>
    </lineage>
</organism>
<accession>A0ABV1P9M7</accession>
<gene>
    <name evidence="2" type="ORF">ABRQ07_09485</name>
</gene>
<evidence type="ECO:0000256" key="1">
    <source>
        <dbReference type="SAM" id="Coils"/>
    </source>
</evidence>
<protein>
    <submittedName>
        <fullName evidence="2">Uncharacterized protein</fullName>
    </submittedName>
</protein>
<evidence type="ECO:0000313" key="2">
    <source>
        <dbReference type="EMBL" id="MEQ9937842.1"/>
    </source>
</evidence>
<dbReference type="Proteomes" id="UP001463408">
    <property type="component" value="Unassembled WGS sequence"/>
</dbReference>
<evidence type="ECO:0000313" key="3">
    <source>
        <dbReference type="Proteomes" id="UP001463408"/>
    </source>
</evidence>